<protein>
    <recommendedName>
        <fullName evidence="6">Major facilitator superfamily (MFS) profile domain-containing protein</fullName>
    </recommendedName>
</protein>
<organism evidence="7 8">
    <name type="scientific">Anolis carolinensis</name>
    <name type="common">Green anole</name>
    <name type="synonym">American chameleon</name>
    <dbReference type="NCBI Taxonomy" id="28377"/>
    <lineage>
        <taxon>Eukaryota</taxon>
        <taxon>Metazoa</taxon>
        <taxon>Chordata</taxon>
        <taxon>Craniata</taxon>
        <taxon>Vertebrata</taxon>
        <taxon>Euteleostomi</taxon>
        <taxon>Lepidosauria</taxon>
        <taxon>Squamata</taxon>
        <taxon>Bifurcata</taxon>
        <taxon>Unidentata</taxon>
        <taxon>Episquamata</taxon>
        <taxon>Toxicofera</taxon>
        <taxon>Iguania</taxon>
        <taxon>Dactyloidae</taxon>
        <taxon>Anolis</taxon>
    </lineage>
</organism>
<evidence type="ECO:0000313" key="7">
    <source>
        <dbReference type="Ensembl" id="ENSACAP00000019289.2"/>
    </source>
</evidence>
<keyword evidence="2 5" id="KW-0812">Transmembrane</keyword>
<evidence type="ECO:0000259" key="6">
    <source>
        <dbReference type="PROSITE" id="PS50850"/>
    </source>
</evidence>
<feature type="transmembrane region" description="Helical" evidence="5">
    <location>
        <begin position="224"/>
        <end position="245"/>
    </location>
</feature>
<dbReference type="STRING" id="28377.ENSACAP00000019289"/>
<evidence type="ECO:0000256" key="4">
    <source>
        <dbReference type="ARBA" id="ARBA00023136"/>
    </source>
</evidence>
<name>G1KWF5_ANOCA</name>
<reference evidence="7" key="3">
    <citation type="submission" date="2025-09" db="UniProtKB">
        <authorList>
            <consortium name="Ensembl"/>
        </authorList>
    </citation>
    <scope>IDENTIFICATION</scope>
</reference>
<keyword evidence="8" id="KW-1185">Reference proteome</keyword>
<evidence type="ECO:0000256" key="3">
    <source>
        <dbReference type="ARBA" id="ARBA00022989"/>
    </source>
</evidence>
<dbReference type="GeneTree" id="ENSGT00940000154607"/>
<sequence length="543" mass="59744">MSGVGEVIKALDDFGRFQHCLVALLTLNSISHPFHIFGQLFMVAEEPHYCRTTWFSAIGSNLTEEERLNLTLPRKSDGSLEECSMFTPVERDLDAIVQYGLNATETCREGWVYPSKREPSLVTQFDLVCDRKDLNSISQSIFILGNLAGALVFSALSDRFGRRPVTLLAMLIQGIAGVAITFVPNFIVHVALRFIVGISISGVLISGMALGAEWVGTAYRPLPLIINHVGFSVGQMVLAGLAYAIRDWRKLQIVGSAPVLALFFYVWVLPESPRWLVTKGRIEEAKKLFQKAAAVNKRSIPPKTLDQLKPEKEAKSRSILDLARHSHLRKVTFLISTVWFANSLAYYGLSLNVGSFGLNIYLTQLIFGAVEIPGRSCTFFVMRCLGRKKCQSFFLLLGGAVCLLIPVIPKDLPVVITVLAVIGKFTISGSFTTSYVYTTELFPTVIRQVGIAVCQTVARVAAVSSPLARLLEKYHPSIPLLIFGGTAIGAGILTFFLPETQGKELPDYMDDVIGNQKRCKTTNSTIFSHGSSSGVKLCLFYTL</sequence>
<evidence type="ECO:0000313" key="8">
    <source>
        <dbReference type="Proteomes" id="UP000001646"/>
    </source>
</evidence>
<dbReference type="Ensembl" id="ENSACAT00000027185.2">
    <property type="protein sequence ID" value="ENSACAP00000019289.2"/>
    <property type="gene ID" value="ENSACAG00000024540.2"/>
</dbReference>
<dbReference type="InterPro" id="IPR020846">
    <property type="entry name" value="MFS_dom"/>
</dbReference>
<reference evidence="7 8" key="1">
    <citation type="submission" date="2009-12" db="EMBL/GenBank/DDBJ databases">
        <title>The Genome Sequence of Anolis carolinensis (Green Anole Lizard).</title>
        <authorList>
            <consortium name="The Genome Sequencing Platform"/>
            <person name="Di Palma F."/>
            <person name="Alfoldi J."/>
            <person name="Heiman D."/>
            <person name="Young S."/>
            <person name="Grabherr M."/>
            <person name="Johnson J."/>
            <person name="Lander E.S."/>
            <person name="Lindblad-Toh K."/>
        </authorList>
    </citation>
    <scope>NUCLEOTIDE SEQUENCE [LARGE SCALE GENOMIC DNA]</scope>
    <source>
        <strain evidence="7 8">JBL SC #1</strain>
    </source>
</reference>
<gene>
    <name evidence="7" type="primary">LOC100561373</name>
</gene>
<dbReference type="GO" id="GO:0016020">
    <property type="term" value="C:membrane"/>
    <property type="evidence" value="ECO:0007669"/>
    <property type="project" value="UniProtKB-SubCell"/>
</dbReference>
<feature type="domain" description="Major facilitator superfamily (MFS) profile" evidence="6">
    <location>
        <begin position="95"/>
        <end position="502"/>
    </location>
</feature>
<dbReference type="PROSITE" id="PS50850">
    <property type="entry name" value="MFS"/>
    <property type="match status" value="1"/>
</dbReference>
<dbReference type="InterPro" id="IPR005828">
    <property type="entry name" value="MFS_sugar_transport-like"/>
</dbReference>
<accession>G1KWF5</accession>
<dbReference type="eggNOG" id="KOG0255">
    <property type="taxonomic scope" value="Eukaryota"/>
</dbReference>
<dbReference type="Gene3D" id="1.20.1250.20">
    <property type="entry name" value="MFS general substrate transporter like domains"/>
    <property type="match status" value="1"/>
</dbReference>
<feature type="transmembrane region" description="Helical" evidence="5">
    <location>
        <begin position="477"/>
        <end position="497"/>
    </location>
</feature>
<proteinExistence type="predicted"/>
<evidence type="ECO:0000256" key="5">
    <source>
        <dbReference type="SAM" id="Phobius"/>
    </source>
</evidence>
<reference evidence="7" key="2">
    <citation type="submission" date="2025-08" db="UniProtKB">
        <authorList>
            <consortium name="Ensembl"/>
        </authorList>
    </citation>
    <scope>IDENTIFICATION</scope>
</reference>
<dbReference type="Bgee" id="ENSACAG00000024540">
    <property type="expression patterns" value="Expressed in kidney"/>
</dbReference>
<evidence type="ECO:0000256" key="1">
    <source>
        <dbReference type="ARBA" id="ARBA00004141"/>
    </source>
</evidence>
<feature type="transmembrane region" description="Helical" evidence="5">
    <location>
        <begin position="331"/>
        <end position="349"/>
    </location>
</feature>
<feature type="transmembrane region" description="Helical" evidence="5">
    <location>
        <begin position="168"/>
        <end position="188"/>
    </location>
</feature>
<dbReference type="AlphaFoldDB" id="G1KWF5"/>
<dbReference type="Pfam" id="PF00083">
    <property type="entry name" value="Sugar_tr"/>
    <property type="match status" value="1"/>
</dbReference>
<feature type="transmembrane region" description="Helical" evidence="5">
    <location>
        <begin position="393"/>
        <end position="409"/>
    </location>
</feature>
<dbReference type="GO" id="GO:0022857">
    <property type="term" value="F:transmembrane transporter activity"/>
    <property type="evidence" value="ECO:0007669"/>
    <property type="project" value="InterPro"/>
</dbReference>
<keyword evidence="3 5" id="KW-1133">Transmembrane helix</keyword>
<dbReference type="SUPFAM" id="SSF103473">
    <property type="entry name" value="MFS general substrate transporter"/>
    <property type="match status" value="1"/>
</dbReference>
<comment type="subcellular location">
    <subcellularLocation>
        <location evidence="1">Membrane</location>
        <topology evidence="1">Multi-pass membrane protein</topology>
    </subcellularLocation>
</comment>
<feature type="transmembrane region" description="Helical" evidence="5">
    <location>
        <begin position="251"/>
        <end position="269"/>
    </location>
</feature>
<dbReference type="PANTHER" id="PTHR24064">
    <property type="entry name" value="SOLUTE CARRIER FAMILY 22 MEMBER"/>
    <property type="match status" value="1"/>
</dbReference>
<dbReference type="InterPro" id="IPR036259">
    <property type="entry name" value="MFS_trans_sf"/>
</dbReference>
<feature type="transmembrane region" description="Helical" evidence="5">
    <location>
        <begin position="137"/>
        <end position="156"/>
    </location>
</feature>
<keyword evidence="4 5" id="KW-0472">Membrane</keyword>
<feature type="transmembrane region" description="Helical" evidence="5">
    <location>
        <begin position="194"/>
        <end position="212"/>
    </location>
</feature>
<dbReference type="Proteomes" id="UP000001646">
    <property type="component" value="Chromosome 6"/>
</dbReference>
<dbReference type="HOGENOM" id="CLU_001265_33_4_1"/>
<evidence type="ECO:0000256" key="2">
    <source>
        <dbReference type="ARBA" id="ARBA00022692"/>
    </source>
</evidence>
<feature type="transmembrane region" description="Helical" evidence="5">
    <location>
        <begin position="415"/>
        <end position="437"/>
    </location>
</feature>